<dbReference type="Proteomes" id="UP000075883">
    <property type="component" value="Unassembled WGS sequence"/>
</dbReference>
<dbReference type="EMBL" id="AXCM01002155">
    <property type="status" value="NOT_ANNOTATED_CDS"/>
    <property type="molecule type" value="Genomic_DNA"/>
</dbReference>
<proteinExistence type="predicted"/>
<reference evidence="2" key="1">
    <citation type="submission" date="2013-09" db="EMBL/GenBank/DDBJ databases">
        <title>The Genome Sequence of Anopheles culicifacies species A.</title>
        <authorList>
            <consortium name="The Broad Institute Genomics Platform"/>
            <person name="Neafsey D.E."/>
            <person name="Besansky N."/>
            <person name="Howell P."/>
            <person name="Walton C."/>
            <person name="Young S.K."/>
            <person name="Zeng Q."/>
            <person name="Gargeya S."/>
            <person name="Fitzgerald M."/>
            <person name="Haas B."/>
            <person name="Abouelleil A."/>
            <person name="Allen A.W."/>
            <person name="Alvarado L."/>
            <person name="Arachchi H.M."/>
            <person name="Berlin A.M."/>
            <person name="Chapman S.B."/>
            <person name="Gainer-Dewar J."/>
            <person name="Goldberg J."/>
            <person name="Griggs A."/>
            <person name="Gujja S."/>
            <person name="Hansen M."/>
            <person name="Howarth C."/>
            <person name="Imamovic A."/>
            <person name="Ireland A."/>
            <person name="Larimer J."/>
            <person name="McCowan C."/>
            <person name="Murphy C."/>
            <person name="Pearson M."/>
            <person name="Poon T.W."/>
            <person name="Priest M."/>
            <person name="Roberts A."/>
            <person name="Saif S."/>
            <person name="Shea T."/>
            <person name="Sisk P."/>
            <person name="Sykes S."/>
            <person name="Wortman J."/>
            <person name="Nusbaum C."/>
            <person name="Birren B."/>
        </authorList>
    </citation>
    <scope>NUCLEOTIDE SEQUENCE [LARGE SCALE GENOMIC DNA]</scope>
    <source>
        <strain evidence="2">A-37</strain>
    </source>
</reference>
<protein>
    <submittedName>
        <fullName evidence="1">Uncharacterized protein</fullName>
    </submittedName>
</protein>
<evidence type="ECO:0000313" key="1">
    <source>
        <dbReference type="EnsemblMetazoa" id="ACUA017862-PA"/>
    </source>
</evidence>
<dbReference type="EnsemblMetazoa" id="ACUA017862-RA">
    <property type="protein sequence ID" value="ACUA017862-PA"/>
    <property type="gene ID" value="ACUA017862"/>
</dbReference>
<accession>A0A182MGP7</accession>
<dbReference type="VEuPathDB" id="VectorBase:ACUA017862"/>
<keyword evidence="2" id="KW-1185">Reference proteome</keyword>
<name>A0A182MGP7_9DIPT</name>
<reference evidence="1" key="2">
    <citation type="submission" date="2020-05" db="UniProtKB">
        <authorList>
            <consortium name="EnsemblMetazoa"/>
        </authorList>
    </citation>
    <scope>IDENTIFICATION</scope>
    <source>
        <strain evidence="1">A-37</strain>
    </source>
</reference>
<dbReference type="AlphaFoldDB" id="A0A182MGP7"/>
<sequence length="293" mass="31618">MSSDIRSVPIRSDIILTLIGGSSNLGRSASYQPGRQLPKQTQDEVYDRGYQLLYKTCALSGPVPNFGLPGPVPGSSQVIDVSDQTSSLLQTATHNLNTSLTSNYAKLQATLLQLGTFAYFTASIDRSVVIPLLALVRDTSGNVGDNFKTVLEGINVTQDYINNTLPGELKKLELLINHYVSDRLEDGFGCVRSGLNRLSASVTSLQSAIMAAVKEAETVSLPVNTLRRYVSLTAVHDIARAVNAVRICIPSIIESINSTIERLKTADGCEPTTSVHAEFRFPQHIGTNALTLP</sequence>
<evidence type="ECO:0000313" key="2">
    <source>
        <dbReference type="Proteomes" id="UP000075883"/>
    </source>
</evidence>
<organism evidence="1 2">
    <name type="scientific">Anopheles culicifacies</name>
    <dbReference type="NCBI Taxonomy" id="139723"/>
    <lineage>
        <taxon>Eukaryota</taxon>
        <taxon>Metazoa</taxon>
        <taxon>Ecdysozoa</taxon>
        <taxon>Arthropoda</taxon>
        <taxon>Hexapoda</taxon>
        <taxon>Insecta</taxon>
        <taxon>Pterygota</taxon>
        <taxon>Neoptera</taxon>
        <taxon>Endopterygota</taxon>
        <taxon>Diptera</taxon>
        <taxon>Nematocera</taxon>
        <taxon>Culicoidea</taxon>
        <taxon>Culicidae</taxon>
        <taxon>Anophelinae</taxon>
        <taxon>Anopheles</taxon>
        <taxon>culicifacies species complex</taxon>
    </lineage>
</organism>